<feature type="signal peptide" evidence="1">
    <location>
        <begin position="1"/>
        <end position="20"/>
    </location>
</feature>
<dbReference type="EMBL" id="FXTK01000025">
    <property type="protein sequence ID" value="SMO96841.1"/>
    <property type="molecule type" value="Genomic_DNA"/>
</dbReference>
<dbReference type="Gene3D" id="3.90.420.10">
    <property type="entry name" value="Oxidoreductase, molybdopterin-binding domain"/>
    <property type="match status" value="1"/>
</dbReference>
<reference evidence="3 4" key="1">
    <citation type="submission" date="2017-05" db="EMBL/GenBank/DDBJ databases">
        <authorList>
            <person name="Varghese N."/>
            <person name="Submissions S."/>
        </authorList>
    </citation>
    <scope>NUCLEOTIDE SEQUENCE [LARGE SCALE GENOMIC DNA]</scope>
    <source>
        <strain evidence="3 4">DSM 100094</strain>
    </source>
</reference>
<dbReference type="OrthoDB" id="9798763at2"/>
<feature type="chain" id="PRO_5021857955" description="Oxidoreductase molybdopterin-binding domain-containing protein" evidence="1">
    <location>
        <begin position="21"/>
        <end position="166"/>
    </location>
</feature>
<dbReference type="AlphaFoldDB" id="A0A521FMZ8"/>
<gene>
    <name evidence="3" type="ORF">SAMN06265221_12538</name>
</gene>
<accession>A0A521FMZ8</accession>
<sequence length="166" mass="18410">MIRSCAVLLAAVCFTNASWADALPKPTGPVILTITGNIENTNDGDIAQFDRAMLEGLGLKEIKTNTPWYNTLSTFEGVPFNEVMKYVGANGETVRAIALNDYETEIPMSDAVGPDAILAMKLNGQYMDVRDKGPIFVVYPYDSSQTYQTQTYYSRSAWQVTRFIVE</sequence>
<name>A0A521FMZ8_9RHOB</name>
<evidence type="ECO:0000259" key="2">
    <source>
        <dbReference type="Pfam" id="PF00174"/>
    </source>
</evidence>
<dbReference type="Proteomes" id="UP000319014">
    <property type="component" value="Unassembled WGS sequence"/>
</dbReference>
<dbReference type="InterPro" id="IPR036374">
    <property type="entry name" value="OxRdtase_Mopterin-bd_sf"/>
</dbReference>
<protein>
    <recommendedName>
        <fullName evidence="2">Oxidoreductase molybdopterin-binding domain-containing protein</fullName>
    </recommendedName>
</protein>
<evidence type="ECO:0000256" key="1">
    <source>
        <dbReference type="SAM" id="SignalP"/>
    </source>
</evidence>
<feature type="domain" description="Oxidoreductase molybdopterin-binding" evidence="2">
    <location>
        <begin position="67"/>
        <end position="140"/>
    </location>
</feature>
<dbReference type="InterPro" id="IPR000572">
    <property type="entry name" value="OxRdtase_Mopterin-bd_dom"/>
</dbReference>
<dbReference type="SUPFAM" id="SSF56524">
    <property type="entry name" value="Oxidoreductase molybdopterin-binding domain"/>
    <property type="match status" value="1"/>
</dbReference>
<evidence type="ECO:0000313" key="4">
    <source>
        <dbReference type="Proteomes" id="UP000319014"/>
    </source>
</evidence>
<evidence type="ECO:0000313" key="3">
    <source>
        <dbReference type="EMBL" id="SMO96841.1"/>
    </source>
</evidence>
<keyword evidence="4" id="KW-1185">Reference proteome</keyword>
<proteinExistence type="predicted"/>
<dbReference type="RefSeq" id="WP_142664705.1">
    <property type="nucleotide sequence ID" value="NZ_FXTK01000025.1"/>
</dbReference>
<dbReference type="Pfam" id="PF00174">
    <property type="entry name" value="Oxidored_molyb"/>
    <property type="match status" value="1"/>
</dbReference>
<organism evidence="3 4">
    <name type="scientific">Paracoccus laeviglucosivorans</name>
    <dbReference type="NCBI Taxonomy" id="1197861"/>
    <lineage>
        <taxon>Bacteria</taxon>
        <taxon>Pseudomonadati</taxon>
        <taxon>Pseudomonadota</taxon>
        <taxon>Alphaproteobacteria</taxon>
        <taxon>Rhodobacterales</taxon>
        <taxon>Paracoccaceae</taxon>
        <taxon>Paracoccus</taxon>
    </lineage>
</organism>
<keyword evidence="1" id="KW-0732">Signal</keyword>